<dbReference type="InterPro" id="IPR013154">
    <property type="entry name" value="ADH-like_N"/>
</dbReference>
<dbReference type="InterPro" id="IPR049900">
    <property type="entry name" value="PKS_mFAS_DH"/>
</dbReference>
<dbReference type="SMART" id="SM00822">
    <property type="entry name" value="PKS_KR"/>
    <property type="match status" value="1"/>
</dbReference>
<dbReference type="PROSITE" id="PS00012">
    <property type="entry name" value="PHOSPHOPANTETHEINE"/>
    <property type="match status" value="2"/>
</dbReference>
<dbReference type="InterPro" id="IPR049551">
    <property type="entry name" value="PKS_DH_C"/>
</dbReference>
<proteinExistence type="predicted"/>
<dbReference type="InterPro" id="IPR029063">
    <property type="entry name" value="SAM-dependent_MTases_sf"/>
</dbReference>
<feature type="active site" description="Proton acceptor; for dehydratase activity" evidence="7">
    <location>
        <position position="1773"/>
    </location>
</feature>
<dbReference type="CDD" id="cd05195">
    <property type="entry name" value="enoyl_red"/>
    <property type="match status" value="1"/>
</dbReference>
<dbReference type="EMBL" id="SRRZ01000038">
    <property type="protein sequence ID" value="NQE34724.1"/>
    <property type="molecule type" value="Genomic_DNA"/>
</dbReference>
<dbReference type="InterPro" id="IPR006162">
    <property type="entry name" value="Ppantetheine_attach_site"/>
</dbReference>
<dbReference type="Gene3D" id="1.10.10.10">
    <property type="entry name" value="Winged helix-like DNA-binding domain superfamily/Winged helix DNA-binding domain"/>
    <property type="match status" value="1"/>
</dbReference>
<evidence type="ECO:0000256" key="7">
    <source>
        <dbReference type="PROSITE-ProRule" id="PRU01363"/>
    </source>
</evidence>
<dbReference type="SMART" id="SM00827">
    <property type="entry name" value="PKS_AT"/>
    <property type="match status" value="1"/>
</dbReference>
<evidence type="ECO:0000256" key="6">
    <source>
        <dbReference type="ARBA" id="ARBA00023315"/>
    </source>
</evidence>
<dbReference type="SUPFAM" id="SSF52151">
    <property type="entry name" value="FabD/lysophospholipase-like"/>
    <property type="match status" value="1"/>
</dbReference>
<dbReference type="InterPro" id="IPR020843">
    <property type="entry name" value="ER"/>
</dbReference>
<dbReference type="SUPFAM" id="SSF47336">
    <property type="entry name" value="ACP-like"/>
    <property type="match status" value="2"/>
</dbReference>
<dbReference type="SMART" id="SM00825">
    <property type="entry name" value="PKS_KS"/>
    <property type="match status" value="1"/>
</dbReference>
<feature type="domain" description="Carrier" evidence="8">
    <location>
        <begin position="733"/>
        <end position="808"/>
    </location>
</feature>
<feature type="domain" description="Ketosynthase family 3 (KS3)" evidence="10">
    <location>
        <begin position="840"/>
        <end position="1268"/>
    </location>
</feature>
<dbReference type="InterPro" id="IPR014043">
    <property type="entry name" value="Acyl_transferase_dom"/>
</dbReference>
<reference evidence="12 13" key="1">
    <citation type="journal article" date="2020" name="Sci. Rep.">
        <title>A novel cyanobacterial geosmin producer, revising GeoA distribution and dispersion patterns in Bacteria.</title>
        <authorList>
            <person name="Churro C."/>
            <person name="Semedo-Aguiar A.P."/>
            <person name="Silva A.D."/>
            <person name="Pereira-Leal J.B."/>
            <person name="Leite R.B."/>
        </authorList>
    </citation>
    <scope>NUCLEOTIDE SEQUENCE [LARGE SCALE GENOMIC DNA]</scope>
    <source>
        <strain evidence="12 13">IPMA8</strain>
    </source>
</reference>
<dbReference type="GO" id="GO:0004315">
    <property type="term" value="F:3-oxoacyl-[acyl-carrier-protein] synthase activity"/>
    <property type="evidence" value="ECO:0007669"/>
    <property type="project" value="UniProtKB-EC"/>
</dbReference>
<dbReference type="Pfam" id="PF21089">
    <property type="entry name" value="PKS_DH_N"/>
    <property type="match status" value="1"/>
</dbReference>
<feature type="domain" description="N-acetyltransferase" evidence="9">
    <location>
        <begin position="511"/>
        <end position="705"/>
    </location>
</feature>
<dbReference type="Pfam" id="PF02801">
    <property type="entry name" value="Ketoacyl-synt_C"/>
    <property type="match status" value="1"/>
</dbReference>
<dbReference type="PROSITE" id="PS51186">
    <property type="entry name" value="GNAT"/>
    <property type="match status" value="1"/>
</dbReference>
<dbReference type="SUPFAM" id="SSF50129">
    <property type="entry name" value="GroES-like"/>
    <property type="match status" value="1"/>
</dbReference>
<accession>A0ABX2CWC9</accession>
<feature type="domain" description="PKS/mFAS DH" evidence="11">
    <location>
        <begin position="1740"/>
        <end position="2031"/>
    </location>
</feature>
<evidence type="ECO:0000256" key="1">
    <source>
        <dbReference type="ARBA" id="ARBA00022450"/>
    </source>
</evidence>
<dbReference type="InterPro" id="IPR000182">
    <property type="entry name" value="GNAT_dom"/>
</dbReference>
<evidence type="ECO:0000256" key="2">
    <source>
        <dbReference type="ARBA" id="ARBA00022553"/>
    </source>
</evidence>
<dbReference type="SUPFAM" id="SSF55729">
    <property type="entry name" value="Acyl-CoA N-acyltransferases (Nat)"/>
    <property type="match status" value="1"/>
</dbReference>
<keyword evidence="2" id="KW-0597">Phosphoprotein</keyword>
<dbReference type="InterPro" id="IPR049490">
    <property type="entry name" value="C883_1060-like_KR_N"/>
</dbReference>
<dbReference type="SUPFAM" id="SSF46785">
    <property type="entry name" value="Winged helix' DNA-binding domain"/>
    <property type="match status" value="1"/>
</dbReference>
<dbReference type="PANTHER" id="PTHR43775">
    <property type="entry name" value="FATTY ACID SYNTHASE"/>
    <property type="match status" value="1"/>
</dbReference>
<dbReference type="Pfam" id="PF08659">
    <property type="entry name" value="KR"/>
    <property type="match status" value="1"/>
</dbReference>
<dbReference type="InterPro" id="IPR049552">
    <property type="entry name" value="PKS_DH_N"/>
</dbReference>
<dbReference type="InterPro" id="IPR057326">
    <property type="entry name" value="KR_dom"/>
</dbReference>
<dbReference type="Pfam" id="PF21394">
    <property type="entry name" value="Beta-ketacyl_N"/>
    <property type="match status" value="1"/>
</dbReference>
<dbReference type="InterPro" id="IPR020807">
    <property type="entry name" value="PKS_DH"/>
</dbReference>
<dbReference type="SUPFAM" id="SSF51735">
    <property type="entry name" value="NAD(P)-binding Rossmann-fold domains"/>
    <property type="match status" value="3"/>
</dbReference>
<dbReference type="Pfam" id="PF08242">
    <property type="entry name" value="Methyltransf_12"/>
    <property type="match status" value="1"/>
</dbReference>
<evidence type="ECO:0000256" key="3">
    <source>
        <dbReference type="ARBA" id="ARBA00022679"/>
    </source>
</evidence>
<dbReference type="EC" id="2.3.1.41" evidence="12"/>
<dbReference type="Gene3D" id="3.40.630.30">
    <property type="match status" value="1"/>
</dbReference>
<dbReference type="InterPro" id="IPR056395">
    <property type="entry name" value="WH_AprA"/>
</dbReference>
<evidence type="ECO:0000313" key="12">
    <source>
        <dbReference type="EMBL" id="NQE34724.1"/>
    </source>
</evidence>
<evidence type="ECO:0000259" key="11">
    <source>
        <dbReference type="PROSITE" id="PS52019"/>
    </source>
</evidence>
<dbReference type="Pfam" id="PF23526">
    <property type="entry name" value="AprA_N"/>
    <property type="match status" value="1"/>
</dbReference>
<evidence type="ECO:0000313" key="13">
    <source>
        <dbReference type="Proteomes" id="UP000702425"/>
    </source>
</evidence>
<dbReference type="SUPFAM" id="SSF53335">
    <property type="entry name" value="S-adenosyl-L-methionine-dependent methyltransferases"/>
    <property type="match status" value="2"/>
</dbReference>
<dbReference type="InterPro" id="IPR036736">
    <property type="entry name" value="ACP-like_sf"/>
</dbReference>
<feature type="region of interest" description="C-terminal hotdog fold" evidence="7">
    <location>
        <begin position="1885"/>
        <end position="2031"/>
    </location>
</feature>
<dbReference type="InterPro" id="IPR056394">
    <property type="entry name" value="AprA-like_N"/>
</dbReference>
<dbReference type="Pfam" id="PF22621">
    <property type="entry name" value="CurL-like_PKS_C"/>
    <property type="match status" value="1"/>
</dbReference>
<dbReference type="InterPro" id="IPR016181">
    <property type="entry name" value="Acyl_CoA_acyltransferase"/>
</dbReference>
<comment type="caution">
    <text evidence="12">The sequence shown here is derived from an EMBL/GenBank/DDBJ whole genome shotgun (WGS) entry which is preliminary data.</text>
</comment>
<dbReference type="InterPro" id="IPR020841">
    <property type="entry name" value="PKS_Beta-ketoAc_synthase_dom"/>
</dbReference>
<dbReference type="InterPro" id="IPR013217">
    <property type="entry name" value="Methyltransf_12"/>
</dbReference>
<dbReference type="InterPro" id="IPR018201">
    <property type="entry name" value="Ketoacyl_synth_AS"/>
</dbReference>
<dbReference type="PROSITE" id="PS50075">
    <property type="entry name" value="CARRIER"/>
    <property type="match status" value="2"/>
</dbReference>
<dbReference type="Pfam" id="PF00109">
    <property type="entry name" value="ketoacyl-synt"/>
    <property type="match status" value="1"/>
</dbReference>
<sequence>MLDIINRYAHGFVAVPVILACKEKGLFKLLQHHGSLILEQIVERLGANAGHLQVALRMMQSLNWLSQNEVGAYSLTDEAEIHKKIPEEILDLYHLPIESYLMGEQQLGLLKDWIDRSRQRWNVDDPMIADFLDGILLIPILLALHKHNLLVEDEHKPLFSQLSDPVREELYELFASLGWAHQKEGRFCLTDVGQFIVDRALITGTTASYTPILCRMTDVLFADCQAVFRRDASGQESHIARTLNVVASGFQHEKYFADVEDIILSIFNRLPIEEQPKYVVDMGCGDGTLLKRVYEAIRSKSARGKLLDRYPLCAIGVDYNEASINATARTLADIPHLVLKGDIGDPEQMINSLKVHGIHDPENILHIRSFLDHDRPFIPPQNLDKLQERSFLPYQGVYVAASGEQIPPHIMVQSLVEHLDRWSKVVTKHGLIILEVHCLEPFVVNRFLDKSKNLHFDAFQAFSMKHLVEADVFLMVAAEVGLFPKVGLASRYPKTFHFTRITLNCFEKRPYRIRHPHSSDLDALVNLEVKCWPEEIRASADEIRQRIERFPNGHCVLEMDSIVVGVIYSQKISSAELVKNTNYRKVSSLHTKQGPIIQLLAINILPEMQDRGLGDQIREFMLQLCTLKGGIERVVGVTRCKNYVNHTHIPIEEYIHQHNELGQLLDPILCFHEQGGATIKGIIPNYRPEDVDNLGNGVLIEYDIHNRLQSHSPTAFKMESVQKRKKIGLQENETLDDVIEECVRFVLGEQRIAAFARSRPLMEMGLDSLELLELRALMSQRLGVELEPTFFFQYGTADAIARYFKGQEGEDVRTPLPGLNEIEKSSGYDSEEFEIIHQSEDLIAIIGMSCRFPGGINSPDQYWSVLRNGIDTIVEVPKDRWENERYYAPEPERPGKISSKYGGFLDQVDQFDAQFFRISPREAASIDPQQRILLEETWIALENAGINPESLAGTQTGVFVGIFSHDYELLQVKYNSPDDFDAYFGTGNSASIAAGRLSYFFGFTGPALAVDTACSSSLVAVHLACHSLLRGECKLAVASGVNLLLSPELSITFSQAGMLSPDGQCKTFDASANGYVRSEGCGVVVLKRLSQALADNDNILAVVRGTAINQDGTSSGLTAPNELSQKAVIQRALSMAKVSPNEVSYVEAHGTGTSLGDPIEVKAIEAVYGQQRDEDNTLVIGSVKTNIGHTEAASGMAGLIKVVLSMQNKYIPPHLHFKQLNPHMTLSGIPAVIPTVGMEWKPSQSGRCLAGVSSFGFSGTNAHVVLESAPARSGVRVSFERSRHLLTLSGKSEKALRALAQSYEDFFTTNTESSLTDICFTANTGRSHFEHRLVLAAESIVELREHLLAFTSGDETIGLVNRLSSSNPKIAFLFTGQGSQYAGMGRLLYETQPTFRAAIDRSDEILRPYLELPLLSVLYPQAGETSPLDETAYTQPALFALEYALFHLWKSWGIQPDAVMGHSVGEYVAACVAGVFSLEDGLKLIASRGRLMQALPQDGEMVAVLASQSQLQAAILPYDHLVSIAAHNGSRSFVISGQRSAIRAVCATLEMSGVKTKPLQVSHAFHSPLMEPMLKEFERVAQEITYSLPKISIISNVTGQPVTSEITTAQYWVNHVRYSVKFATSMETLHQQGYEVFVEIGAQATLLGMGRQCLPEDVGVWLPSLRQGQSDWQQILQSLGELYVRGVPVDWSGFDKDYPRRRVVLPTYPFQRQRYWIQTTNSRTQKTALSQKSSQSKLVHPLLGQRLKSALNLKEILFESHISSDLPAYLKHHRVFERAVVPGAAYVEMAASAGAAVFKSENLVVEEVLIQQALILPEDEVQTLQMILTPGEENACSFKIYSLVTDDEQQEDSSWKLHTTGKIVVKERKSSPAQKDLTVLKTQGIKEISVEAFYQKWRERGIDYGSSFRAIEELWAGDGEALGQIQLPEGLVLEATDYHLHPVLLDACFQVAMAAFPDSVKEQTYMPIGIERLRVYRRPGFSVWSHALIRPVLGASEEALTADVWVVDETGVVVVEVEGISFKRTRHESLLLTAKKPWQDWLYQVEWRPHVRLGLSQNYLPASEEIAERLAPQLDELMTQLDRVVDRELLTQLEALSLTYVLEAFEQMGWKFQIGNYFSTATLAEQLGIVSQHHRLLNRLLEMLMEEGIVRQSNQGWEVIELLQMQNTQAFWSSLSAQYPIAEAELTLLNRCGSKLAEVLRGVCDPLQLLFPEADVTTAATLYQNSPTFGAMNVLVQKAVLSALEHLPQGRGVRILEIGAGTGGTTAYILPHLSAERTEYVFTDIGAFFTTKAQEKFQNYPFVSYQVLDIEQDPNSQRFGSHQFDIIIAANVLHASLDLRQTLQHVQKLLSPGGMVVLLEGVGRRRWIDLIFGLTEGWWKFADRDLRPDYPLLSASRWQQLLKESGFKTATAIYPDLEKVGFLFPQAVIVAQGVQATPEVIQSEPGQWLILADNQGIGHQLAARLQSKGEVCTLVFRGKEYEQLAEREFRINPACVAEFQRLLEEIVGTDKPLLHGAIHLWSLDTVGTQALTGEDLEAAFQKGCGSTLHLVQALVNAKFSEAPKLWLVSRGAVPVGLESDVPGIAQAPLWGMGKVIALEHPELNCVRVDLDLEAKRDEIEDLFEVIWSKTPEDQLAFRDNILYMARLARYHSPLKTLEQTKNIALSNQPFQLEIASRGILENLKIEPTIRLQPSVGEVEIRVRATGLNFKDVLNVLGLLGEQSRLGLECAGEVVATGEEVEDFDIGDRVVALVSGGFSNYVTVKAGMVALLPKGLSFEEGTTIPVAFLTAYYTLHQLAKISAKDRVLIHAGAGGVGLAAIQLAQQAGAEIFATASPNKWEFLKSLGVKHIMNSRTLDFADEVMTITEGQGVDIVLNCLTGEFISKNLSVLRAKGRFLEIGKTDVWEPSRVAQINPNISYYVVDLIQVCQQEPALIQSMLHYLMQEFQEGKLKPLPQNVFSIQDVVSAFTYMQQAKHIGKIVVSQSQESESAKSATITFRKDGTYLITGGLGGLGLLVAQWMVEQGANHLVMVGRSEPNQAVNDQLRKLEQAGAQIKVAQADVSVAEQLAGVLAEIEQSLPPLRGIVHAAGVLDDGVLLQQNWERFASVMAPKVEGAWNLHSLTQNLPIDFFVMFSSTASLLGSPGQANHAAANAFLDALAYFRRSREMAALSINWGAWSEVGAAARRQVSEQWRSRGIETIAPQQGLEILKQLFSQSSVQVGVAPINWPEFLKKSASPFFANFAPVSEQPQKQQVEFLQLLAQTPVSDRRTYLMAHVWSQLAKILGFNPSEAINLKQGFFDLGMDSLTSVELRNRLQTSLRCFLPSTLVFDYPTVEALVDYLAREVLSIEFSSISSSGESQQSVIEFGDLSAILEELSEDELADLLAQELAAIQQNQTK</sequence>
<dbReference type="SMART" id="SM00823">
    <property type="entry name" value="PKS_PP"/>
    <property type="match status" value="2"/>
</dbReference>
<dbReference type="RefSeq" id="WP_172187513.1">
    <property type="nucleotide sequence ID" value="NZ_CAWPPK010000250.1"/>
</dbReference>
<dbReference type="Pfam" id="PF14765">
    <property type="entry name" value="PS-DH"/>
    <property type="match status" value="1"/>
</dbReference>
<dbReference type="CDD" id="cd02440">
    <property type="entry name" value="AdoMet_MTases"/>
    <property type="match status" value="1"/>
</dbReference>
<dbReference type="Gene3D" id="3.40.47.10">
    <property type="match status" value="1"/>
</dbReference>
<dbReference type="Pfam" id="PF00550">
    <property type="entry name" value="PP-binding"/>
    <property type="match status" value="2"/>
</dbReference>
<keyword evidence="5" id="KW-0511">Multifunctional enzyme</keyword>
<dbReference type="SUPFAM" id="SSF53901">
    <property type="entry name" value="Thiolase-like"/>
    <property type="match status" value="1"/>
</dbReference>
<organism evidence="12 13">
    <name type="scientific">Microcoleus asticus IPMA8</name>
    <dbReference type="NCBI Taxonomy" id="2563858"/>
    <lineage>
        <taxon>Bacteria</taxon>
        <taxon>Bacillati</taxon>
        <taxon>Cyanobacteriota</taxon>
        <taxon>Cyanophyceae</taxon>
        <taxon>Oscillatoriophycideae</taxon>
        <taxon>Oscillatoriales</taxon>
        <taxon>Microcoleaceae</taxon>
        <taxon>Microcoleus</taxon>
        <taxon>Microcoleus asticus</taxon>
    </lineage>
</organism>
<dbReference type="InterPro" id="IPR036388">
    <property type="entry name" value="WH-like_DNA-bd_sf"/>
</dbReference>
<dbReference type="PROSITE" id="PS52004">
    <property type="entry name" value="KS3_2"/>
    <property type="match status" value="1"/>
</dbReference>
<dbReference type="CDD" id="cd00833">
    <property type="entry name" value="PKS"/>
    <property type="match status" value="1"/>
</dbReference>
<dbReference type="InterPro" id="IPR042104">
    <property type="entry name" value="PKS_dehydratase_sf"/>
</dbReference>
<dbReference type="PROSITE" id="PS51257">
    <property type="entry name" value="PROKAR_LIPOPROTEIN"/>
    <property type="match status" value="1"/>
</dbReference>
<dbReference type="SMART" id="SM00826">
    <property type="entry name" value="PKS_DH"/>
    <property type="match status" value="1"/>
</dbReference>
<dbReference type="SMART" id="SM01294">
    <property type="entry name" value="PKS_PP_betabranch"/>
    <property type="match status" value="1"/>
</dbReference>
<dbReference type="Gene3D" id="1.10.1200.10">
    <property type="entry name" value="ACP-like"/>
    <property type="match status" value="2"/>
</dbReference>
<dbReference type="Gene3D" id="3.30.70.3290">
    <property type="match status" value="1"/>
</dbReference>
<dbReference type="Pfam" id="PF00698">
    <property type="entry name" value="Acyl_transf_1"/>
    <property type="match status" value="1"/>
</dbReference>
<keyword evidence="13" id="KW-1185">Reference proteome</keyword>
<dbReference type="Pfam" id="PF23525">
    <property type="entry name" value="Methyltransf_36"/>
    <property type="match status" value="1"/>
</dbReference>
<evidence type="ECO:0000259" key="9">
    <source>
        <dbReference type="PROSITE" id="PS51186"/>
    </source>
</evidence>
<dbReference type="Gene3D" id="3.40.50.150">
    <property type="entry name" value="Vaccinia Virus protein VP39"/>
    <property type="match status" value="1"/>
</dbReference>
<evidence type="ECO:0000256" key="4">
    <source>
        <dbReference type="ARBA" id="ARBA00022857"/>
    </source>
</evidence>
<name>A0ABX2CWC9_9CYAN</name>
<dbReference type="Pfam" id="PF23589">
    <property type="entry name" value="WHD_AprA"/>
    <property type="match status" value="1"/>
</dbReference>
<dbReference type="InterPro" id="IPR011032">
    <property type="entry name" value="GroES-like_sf"/>
</dbReference>
<keyword evidence="4" id="KW-0521">NADP</keyword>
<dbReference type="Proteomes" id="UP000702425">
    <property type="component" value="Unassembled WGS sequence"/>
</dbReference>
<dbReference type="PROSITE" id="PS52019">
    <property type="entry name" value="PKS_MFAS_DH"/>
    <property type="match status" value="1"/>
</dbReference>
<dbReference type="Pfam" id="PF08240">
    <property type="entry name" value="ADH_N"/>
    <property type="match status" value="1"/>
</dbReference>
<dbReference type="Gene3D" id="3.90.180.10">
    <property type="entry name" value="Medium-chain alcohol dehydrogenases, catalytic domain"/>
    <property type="match status" value="1"/>
</dbReference>
<evidence type="ECO:0000259" key="10">
    <source>
        <dbReference type="PROSITE" id="PS52004"/>
    </source>
</evidence>
<dbReference type="InterPro" id="IPR014031">
    <property type="entry name" value="Ketoacyl_synth_C"/>
</dbReference>
<dbReference type="Gene3D" id="3.40.50.720">
    <property type="entry name" value="NAD(P)-binding Rossmann-like Domain"/>
    <property type="match status" value="3"/>
</dbReference>
<evidence type="ECO:0000259" key="8">
    <source>
        <dbReference type="PROSITE" id="PS50075"/>
    </source>
</evidence>
<dbReference type="InterPro" id="IPR013968">
    <property type="entry name" value="PKS_KR"/>
</dbReference>
<keyword evidence="3 12" id="KW-0808">Transferase</keyword>
<dbReference type="InterPro" id="IPR016039">
    <property type="entry name" value="Thiolase-like"/>
</dbReference>
<dbReference type="InterPro" id="IPR036390">
    <property type="entry name" value="WH_DNA-bd_sf"/>
</dbReference>
<dbReference type="Gene3D" id="3.10.129.110">
    <property type="entry name" value="Polyketide synthase dehydratase"/>
    <property type="match status" value="1"/>
</dbReference>
<dbReference type="SMART" id="SM00829">
    <property type="entry name" value="PKS_ER"/>
    <property type="match status" value="1"/>
</dbReference>
<dbReference type="InterPro" id="IPR009081">
    <property type="entry name" value="PP-bd_ACP"/>
</dbReference>
<keyword evidence="6 12" id="KW-0012">Acyltransferase</keyword>
<dbReference type="Gene3D" id="3.40.366.10">
    <property type="entry name" value="Malonyl-Coenzyme A Acyl Carrier Protein, domain 2"/>
    <property type="match status" value="1"/>
</dbReference>
<dbReference type="InterPro" id="IPR016036">
    <property type="entry name" value="Malonyl_transacylase_ACP-bd"/>
</dbReference>
<dbReference type="InterPro" id="IPR050091">
    <property type="entry name" value="PKS_NRPS_Biosynth_Enz"/>
</dbReference>
<feature type="active site" description="Proton donor; for dehydratase activity" evidence="7">
    <location>
        <position position="1946"/>
    </location>
</feature>
<dbReference type="CDD" id="cd08955">
    <property type="entry name" value="KR_2_FAS_SDR_x"/>
    <property type="match status" value="1"/>
</dbReference>
<keyword evidence="1" id="KW-0596">Phosphopantetheine</keyword>
<dbReference type="InterPro" id="IPR001227">
    <property type="entry name" value="Ac_transferase_dom_sf"/>
</dbReference>
<dbReference type="SUPFAM" id="SSF55048">
    <property type="entry name" value="Probable ACP-binding domain of malonyl-CoA ACP transacylase"/>
    <property type="match status" value="1"/>
</dbReference>
<dbReference type="Pfam" id="PF13602">
    <property type="entry name" value="ADH_zinc_N_2"/>
    <property type="match status" value="1"/>
</dbReference>
<dbReference type="PROSITE" id="PS00606">
    <property type="entry name" value="KS3_1"/>
    <property type="match status" value="1"/>
</dbReference>
<gene>
    <name evidence="12" type="ORF">E5S67_02452</name>
</gene>
<evidence type="ECO:0000256" key="5">
    <source>
        <dbReference type="ARBA" id="ARBA00023268"/>
    </source>
</evidence>
<feature type="region of interest" description="N-terminal hotdog fold" evidence="7">
    <location>
        <begin position="1740"/>
        <end position="1870"/>
    </location>
</feature>
<dbReference type="InterPro" id="IPR036291">
    <property type="entry name" value="NAD(P)-bd_dom_sf"/>
</dbReference>
<feature type="domain" description="Carrier" evidence="8">
    <location>
        <begin position="3271"/>
        <end position="3346"/>
    </location>
</feature>
<dbReference type="InterPro" id="IPR016035">
    <property type="entry name" value="Acyl_Trfase/lysoPLipase"/>
</dbReference>
<dbReference type="InterPro" id="IPR020806">
    <property type="entry name" value="PKS_PP-bd"/>
</dbReference>
<dbReference type="PANTHER" id="PTHR43775:SF37">
    <property type="entry name" value="SI:DKEY-61P9.11"/>
    <property type="match status" value="1"/>
</dbReference>
<protein>
    <submittedName>
        <fullName evidence="12">Phenolphthiocerol synthesis polyketide synthase type I Pks15/1</fullName>
        <ecNumber evidence="12">2.3.1.41</ecNumber>
    </submittedName>
</protein>
<dbReference type="InterPro" id="IPR056393">
    <property type="entry name" value="AprA-like_MT2"/>
</dbReference>
<dbReference type="InterPro" id="IPR014030">
    <property type="entry name" value="Ketoacyl_synth_N"/>
</dbReference>